<feature type="region of interest" description="Disordered" evidence="1">
    <location>
        <begin position="362"/>
        <end position="388"/>
    </location>
</feature>
<feature type="region of interest" description="Disordered" evidence="1">
    <location>
        <begin position="243"/>
        <end position="310"/>
    </location>
</feature>
<dbReference type="GeneID" id="19235443"/>
<organism evidence="2 3">
    <name type="scientific">Endocarpon pusillum (strain Z07020 / HMAS-L-300199)</name>
    <name type="common">Lichen-forming fungus</name>
    <dbReference type="NCBI Taxonomy" id="1263415"/>
    <lineage>
        <taxon>Eukaryota</taxon>
        <taxon>Fungi</taxon>
        <taxon>Dikarya</taxon>
        <taxon>Ascomycota</taxon>
        <taxon>Pezizomycotina</taxon>
        <taxon>Eurotiomycetes</taxon>
        <taxon>Chaetothyriomycetidae</taxon>
        <taxon>Verrucariales</taxon>
        <taxon>Verrucariaceae</taxon>
        <taxon>Endocarpon</taxon>
    </lineage>
</organism>
<evidence type="ECO:0000313" key="3">
    <source>
        <dbReference type="Proteomes" id="UP000019373"/>
    </source>
</evidence>
<protein>
    <submittedName>
        <fullName evidence="2">Uncharacterized protein</fullName>
    </submittedName>
</protein>
<sequence>MALFYGTDTYSRFPSMSSSSSRYPAQWLPFVKDIKTLYFSHLYKRCASQCERMLQDEADTLHPLHESCLHFYIAICNESLGLAAHRFSSKKLSYLQRAKDAFTASSVSLPLPYGLDNTGNSEAILSISQSSQVYHFGPIDDERSDVFRSAKLDVFSSSCASSDMKQSLHERCDSGYDSESESRSACSDNVPDFKRYSARQPLRDVISNEKSHFKSSSHAQDTTNINLHDGKLMPKPLFIKKRTSDLNQSSSASDQLPPTSTEPPYLSQCTTNISPPSNSDQINLIPTTRPASSSPATTPTPPLENQQPSTYNTNLQTFHTLLLNHLTAINHTIATTTHVQNEHTLNKTKRLASFWSFKPILPSAQGGANDDEDDDEEEEDVKAREKKERIELLRRDGWRVNKEKFGWKGEEHYEALRGVALGELS</sequence>
<feature type="compositionally biased region" description="Polar residues" evidence="1">
    <location>
        <begin position="214"/>
        <end position="226"/>
    </location>
</feature>
<dbReference type="HOGENOM" id="CLU_553209_0_0_1"/>
<feature type="compositionally biased region" description="Acidic residues" evidence="1">
    <location>
        <begin position="369"/>
        <end position="380"/>
    </location>
</feature>
<feature type="compositionally biased region" description="Polar residues" evidence="1">
    <location>
        <begin position="267"/>
        <end position="285"/>
    </location>
</feature>
<dbReference type="AlphaFoldDB" id="U1GDQ3"/>
<dbReference type="OrthoDB" id="3641178at2759"/>
<feature type="compositionally biased region" description="Polar residues" evidence="1">
    <location>
        <begin position="245"/>
        <end position="259"/>
    </location>
</feature>
<evidence type="ECO:0000313" key="2">
    <source>
        <dbReference type="EMBL" id="ERF70193.1"/>
    </source>
</evidence>
<feature type="compositionally biased region" description="Low complexity" evidence="1">
    <location>
        <begin position="286"/>
        <end position="297"/>
    </location>
</feature>
<accession>U1GDQ3</accession>
<dbReference type="RefSeq" id="XP_007804228.1">
    <property type="nucleotide sequence ID" value="XM_007806037.1"/>
</dbReference>
<evidence type="ECO:0000256" key="1">
    <source>
        <dbReference type="SAM" id="MobiDB-lite"/>
    </source>
</evidence>
<gene>
    <name evidence="2" type="ORF">EPUS_00381</name>
</gene>
<dbReference type="EMBL" id="KE721353">
    <property type="protein sequence ID" value="ERF70193.1"/>
    <property type="molecule type" value="Genomic_DNA"/>
</dbReference>
<keyword evidence="3" id="KW-1185">Reference proteome</keyword>
<dbReference type="Proteomes" id="UP000019373">
    <property type="component" value="Unassembled WGS sequence"/>
</dbReference>
<feature type="region of interest" description="Disordered" evidence="1">
    <location>
        <begin position="172"/>
        <end position="192"/>
    </location>
</feature>
<dbReference type="OMA" id="RQYKQCA"/>
<proteinExistence type="predicted"/>
<name>U1GDQ3_ENDPU</name>
<feature type="region of interest" description="Disordered" evidence="1">
    <location>
        <begin position="209"/>
        <end position="230"/>
    </location>
</feature>
<reference evidence="3" key="1">
    <citation type="journal article" date="2014" name="BMC Genomics">
        <title>Genome characteristics reveal the impact of lichenization on lichen-forming fungus Endocarpon pusillum Hedwig (Verrucariales, Ascomycota).</title>
        <authorList>
            <person name="Wang Y.-Y."/>
            <person name="Liu B."/>
            <person name="Zhang X.-Y."/>
            <person name="Zhou Q.-M."/>
            <person name="Zhang T."/>
            <person name="Li H."/>
            <person name="Yu Y.-F."/>
            <person name="Zhang X.-L."/>
            <person name="Hao X.-Y."/>
            <person name="Wang M."/>
            <person name="Wang L."/>
            <person name="Wei J.-C."/>
        </authorList>
    </citation>
    <scope>NUCLEOTIDE SEQUENCE [LARGE SCALE GENOMIC DNA]</scope>
    <source>
        <strain evidence="3">Z07020 / HMAS-L-300199</strain>
    </source>
</reference>
<dbReference type="eggNOG" id="ENOG502SZWN">
    <property type="taxonomic scope" value="Eukaryota"/>
</dbReference>